<dbReference type="EMBL" id="BPLR01020732">
    <property type="protein sequence ID" value="GIX82000.1"/>
    <property type="molecule type" value="Genomic_DNA"/>
</dbReference>
<dbReference type="AlphaFoldDB" id="A0AAV4NB44"/>
<dbReference type="Proteomes" id="UP001054945">
    <property type="component" value="Unassembled WGS sequence"/>
</dbReference>
<feature type="compositionally biased region" description="Polar residues" evidence="1">
    <location>
        <begin position="16"/>
        <end position="29"/>
    </location>
</feature>
<evidence type="ECO:0000313" key="3">
    <source>
        <dbReference type="Proteomes" id="UP001054945"/>
    </source>
</evidence>
<gene>
    <name evidence="2" type="ORF">CEXT_211271</name>
</gene>
<keyword evidence="3" id="KW-1185">Reference proteome</keyword>
<feature type="compositionally biased region" description="Basic and acidic residues" evidence="1">
    <location>
        <begin position="1"/>
        <end position="13"/>
    </location>
</feature>
<proteinExistence type="predicted"/>
<name>A0AAV4NB44_CAEEX</name>
<comment type="caution">
    <text evidence="2">The sequence shown here is derived from an EMBL/GenBank/DDBJ whole genome shotgun (WGS) entry which is preliminary data.</text>
</comment>
<reference evidence="2 3" key="1">
    <citation type="submission" date="2021-06" db="EMBL/GenBank/DDBJ databases">
        <title>Caerostris extrusa draft genome.</title>
        <authorList>
            <person name="Kono N."/>
            <person name="Arakawa K."/>
        </authorList>
    </citation>
    <scope>NUCLEOTIDE SEQUENCE [LARGE SCALE GENOMIC DNA]</scope>
</reference>
<evidence type="ECO:0000313" key="2">
    <source>
        <dbReference type="EMBL" id="GIX82000.1"/>
    </source>
</evidence>
<feature type="compositionally biased region" description="Basic and acidic residues" evidence="1">
    <location>
        <begin position="30"/>
        <end position="43"/>
    </location>
</feature>
<evidence type="ECO:0000256" key="1">
    <source>
        <dbReference type="SAM" id="MobiDB-lite"/>
    </source>
</evidence>
<organism evidence="2 3">
    <name type="scientific">Caerostris extrusa</name>
    <name type="common">Bark spider</name>
    <name type="synonym">Caerostris bankana</name>
    <dbReference type="NCBI Taxonomy" id="172846"/>
    <lineage>
        <taxon>Eukaryota</taxon>
        <taxon>Metazoa</taxon>
        <taxon>Ecdysozoa</taxon>
        <taxon>Arthropoda</taxon>
        <taxon>Chelicerata</taxon>
        <taxon>Arachnida</taxon>
        <taxon>Araneae</taxon>
        <taxon>Araneomorphae</taxon>
        <taxon>Entelegynae</taxon>
        <taxon>Araneoidea</taxon>
        <taxon>Araneidae</taxon>
        <taxon>Caerostris</taxon>
    </lineage>
</organism>
<feature type="region of interest" description="Disordered" evidence="1">
    <location>
        <begin position="1"/>
        <end position="43"/>
    </location>
</feature>
<protein>
    <submittedName>
        <fullName evidence="2">Uncharacterized protein</fullName>
    </submittedName>
</protein>
<accession>A0AAV4NB44</accession>
<sequence>MAETARQGKESHLPTHPSTTTVSMQTQEEPANRDSAVEGRVEPDKEKKAIFANPSIHYYCFETCNTDAIVINLLEPATQLTRK</sequence>